<dbReference type="RefSeq" id="XP_001226630.1">
    <property type="nucleotide sequence ID" value="XM_001226629.1"/>
</dbReference>
<keyword evidence="3" id="KW-1185">Reference proteome</keyword>
<feature type="region of interest" description="Disordered" evidence="1">
    <location>
        <begin position="1"/>
        <end position="122"/>
    </location>
</feature>
<dbReference type="InParanoid" id="Q2GTK1"/>
<gene>
    <name evidence="2" type="ORF">CHGG_08703</name>
</gene>
<dbReference type="GeneID" id="4394882"/>
<feature type="compositionally biased region" description="Basic and acidic residues" evidence="1">
    <location>
        <begin position="96"/>
        <end position="114"/>
    </location>
</feature>
<evidence type="ECO:0000313" key="3">
    <source>
        <dbReference type="Proteomes" id="UP000001056"/>
    </source>
</evidence>
<proteinExistence type="predicted"/>
<name>Q2GTK1_CHAGB</name>
<accession>Q2GTK1</accession>
<sequence length="122" mass="13722">MYTTQNAGMGSAVVHEDGLCGKRKGPTEDLEKENADYGGPNRHTVFGMRRRTSRRDNTQIRYQEIRQGRKQQEETPAANRAETRREPGVNADLEAESNHAEDSHCQSHLRRAEAESPGEDEG</sequence>
<organism evidence="2 3">
    <name type="scientific">Chaetomium globosum (strain ATCC 6205 / CBS 148.51 / DSM 1962 / NBRC 6347 / NRRL 1970)</name>
    <name type="common">Soil fungus</name>
    <dbReference type="NCBI Taxonomy" id="306901"/>
    <lineage>
        <taxon>Eukaryota</taxon>
        <taxon>Fungi</taxon>
        <taxon>Dikarya</taxon>
        <taxon>Ascomycota</taxon>
        <taxon>Pezizomycotina</taxon>
        <taxon>Sordariomycetes</taxon>
        <taxon>Sordariomycetidae</taxon>
        <taxon>Sordariales</taxon>
        <taxon>Chaetomiaceae</taxon>
        <taxon>Chaetomium</taxon>
    </lineage>
</organism>
<dbReference type="EMBL" id="CH408034">
    <property type="protein sequence ID" value="EAQ84689.1"/>
    <property type="molecule type" value="Genomic_DNA"/>
</dbReference>
<feature type="compositionally biased region" description="Basic and acidic residues" evidence="1">
    <location>
        <begin position="54"/>
        <end position="73"/>
    </location>
</feature>
<reference evidence="3" key="1">
    <citation type="journal article" date="2015" name="Genome Announc.">
        <title>Draft genome sequence of the cellulolytic fungus Chaetomium globosum.</title>
        <authorList>
            <person name="Cuomo C.A."/>
            <person name="Untereiner W.A."/>
            <person name="Ma L.-J."/>
            <person name="Grabherr M."/>
            <person name="Birren B.W."/>
        </authorList>
    </citation>
    <scope>NUCLEOTIDE SEQUENCE [LARGE SCALE GENOMIC DNA]</scope>
    <source>
        <strain evidence="3">ATCC 6205 / CBS 148.51 / DSM 1962 / NBRC 6347 / NRRL 1970</strain>
    </source>
</reference>
<evidence type="ECO:0000256" key="1">
    <source>
        <dbReference type="SAM" id="MobiDB-lite"/>
    </source>
</evidence>
<dbReference type="Proteomes" id="UP000001056">
    <property type="component" value="Unassembled WGS sequence"/>
</dbReference>
<evidence type="ECO:0000313" key="2">
    <source>
        <dbReference type="EMBL" id="EAQ84689.1"/>
    </source>
</evidence>
<protein>
    <submittedName>
        <fullName evidence="2">Uncharacterized protein</fullName>
    </submittedName>
</protein>
<dbReference type="AlphaFoldDB" id="Q2GTK1"/>
<dbReference type="HOGENOM" id="CLU_2026455_0_0_1"/>
<feature type="compositionally biased region" description="Basic and acidic residues" evidence="1">
    <location>
        <begin position="14"/>
        <end position="35"/>
    </location>
</feature>
<dbReference type="VEuPathDB" id="FungiDB:CHGG_08703"/>